<dbReference type="EMBL" id="JASVWF010000005">
    <property type="protein sequence ID" value="MDL5158632.1"/>
    <property type="molecule type" value="Genomic_DNA"/>
</dbReference>
<dbReference type="NCBIfam" id="TIGR02118">
    <property type="entry name" value="EthD family reductase"/>
    <property type="match status" value="1"/>
</dbReference>
<proteinExistence type="predicted"/>
<dbReference type="Proteomes" id="UP001231924">
    <property type="component" value="Unassembled WGS sequence"/>
</dbReference>
<dbReference type="SUPFAM" id="SSF54909">
    <property type="entry name" value="Dimeric alpha+beta barrel"/>
    <property type="match status" value="1"/>
</dbReference>
<evidence type="ECO:0000313" key="2">
    <source>
        <dbReference type="EMBL" id="MDL5158632.1"/>
    </source>
</evidence>
<comment type="caution">
    <text evidence="2">The sequence shown here is derived from an EMBL/GenBank/DDBJ whole genome shotgun (WGS) entry which is preliminary data.</text>
</comment>
<protein>
    <submittedName>
        <fullName evidence="2">EthD family reductase</fullName>
    </submittedName>
</protein>
<dbReference type="RefSeq" id="WP_286055170.1">
    <property type="nucleotide sequence ID" value="NZ_JASVWF010000005.1"/>
</dbReference>
<name>A0ABT7MD92_9PSEU</name>
<keyword evidence="3" id="KW-1185">Reference proteome</keyword>
<dbReference type="InterPro" id="IPR009799">
    <property type="entry name" value="EthD_dom"/>
</dbReference>
<sequence length="102" mass="11145">MYRLTASYHHPADRDAFVTHYRDVHAKLAAKLPDVRSFSWGVCETPDGSQPPHALVAVLDWDSKEAAQASLGSEEGQAAVADLDNFAQAGVDMEFQELTSEV</sequence>
<dbReference type="InterPro" id="IPR011008">
    <property type="entry name" value="Dimeric_a/b-barrel"/>
</dbReference>
<dbReference type="Pfam" id="PF07110">
    <property type="entry name" value="EthD"/>
    <property type="match status" value="1"/>
</dbReference>
<evidence type="ECO:0000313" key="3">
    <source>
        <dbReference type="Proteomes" id="UP001231924"/>
    </source>
</evidence>
<dbReference type="Gene3D" id="3.30.70.100">
    <property type="match status" value="1"/>
</dbReference>
<gene>
    <name evidence="2" type="ORF">QRT03_21875</name>
</gene>
<evidence type="ECO:0000259" key="1">
    <source>
        <dbReference type="Pfam" id="PF07110"/>
    </source>
</evidence>
<reference evidence="2 3" key="1">
    <citation type="submission" date="2023-06" db="EMBL/GenBank/DDBJ databases">
        <title>Actinomycetospora Odt1-22.</title>
        <authorList>
            <person name="Supong K."/>
        </authorList>
    </citation>
    <scope>NUCLEOTIDE SEQUENCE [LARGE SCALE GENOMIC DNA]</scope>
    <source>
        <strain evidence="2 3">Odt1-22</strain>
    </source>
</reference>
<feature type="domain" description="EthD" evidence="1">
    <location>
        <begin position="10"/>
        <end position="88"/>
    </location>
</feature>
<accession>A0ABT7MD92</accession>
<organism evidence="2 3">
    <name type="scientific">Actinomycetospora termitidis</name>
    <dbReference type="NCBI Taxonomy" id="3053470"/>
    <lineage>
        <taxon>Bacteria</taxon>
        <taxon>Bacillati</taxon>
        <taxon>Actinomycetota</taxon>
        <taxon>Actinomycetes</taxon>
        <taxon>Pseudonocardiales</taxon>
        <taxon>Pseudonocardiaceae</taxon>
        <taxon>Actinomycetospora</taxon>
    </lineage>
</organism>